<proteinExistence type="predicted"/>
<name>A0A813RN07_9BILA</name>
<evidence type="ECO:0000313" key="2">
    <source>
        <dbReference type="Proteomes" id="UP000663832"/>
    </source>
</evidence>
<organism evidence="1 2">
    <name type="scientific">Adineta steineri</name>
    <dbReference type="NCBI Taxonomy" id="433720"/>
    <lineage>
        <taxon>Eukaryota</taxon>
        <taxon>Metazoa</taxon>
        <taxon>Spiralia</taxon>
        <taxon>Gnathifera</taxon>
        <taxon>Rotifera</taxon>
        <taxon>Eurotatoria</taxon>
        <taxon>Bdelloidea</taxon>
        <taxon>Adinetida</taxon>
        <taxon>Adinetidae</taxon>
        <taxon>Adineta</taxon>
    </lineage>
</organism>
<gene>
    <name evidence="1" type="ORF">QVE165_LOCUS3287</name>
</gene>
<accession>A0A813RN07</accession>
<reference evidence="1" key="1">
    <citation type="submission" date="2021-02" db="EMBL/GenBank/DDBJ databases">
        <authorList>
            <person name="Nowell W R."/>
        </authorList>
    </citation>
    <scope>NUCLEOTIDE SEQUENCE</scope>
</reference>
<keyword evidence="2" id="KW-1185">Reference proteome</keyword>
<dbReference type="AlphaFoldDB" id="A0A813RN07"/>
<sequence length="582" mass="67555">MSRFKSYINPTLIKDSKNGSNISIHSTATPTRRHVTQITIGADDDNDKPPIPPTRHPMVNRLTSSIDESLVNLTFLGQDADVEQERALYELEQVFSQVRKHIDKCFRQYEHEIKSSYVNYDQHLHDLKLRLKQVRQELIQNFTSVHHNDNDNDNDYSFDIDKYRYLEMLTTQTLNQTMKDQKKLPKYRIKLNNIDRLDQFFNIDSDQKSSRTISETDNVDNDDSSRDITSIERSLSVVTSTSTDITDEYDNVPKDDYGEYRVSYHNALKAPLINLEKWSCPLGFGNYFIPLSTPYRQSSLLLYCLDRESFICYDSQSLLSLPTVIKWRGTRPSAVYWFDEMNMLFVACRTHIYGCYLDEKVPDSQRINIRIPVEQTSTWSDTQGHVCWPNFLTCGGGIDRLLYAYWTDVVNKNATPSTSFIYYQIQGNSFLIKSQFLIDGRLRALHSTLSTGRLGLLIEHITNQCTHLEIRTSKEFSLLAKFELRTAYEQFRYGCCLTNLMFNSNSYVLCDHKQQQLWHVNGDTGDIKVKHMNESIYSISCLLDGTLAMLTGTPMRFDFIYDPNDTGIILKDLFHEEESIEV</sequence>
<evidence type="ECO:0000313" key="1">
    <source>
        <dbReference type="EMBL" id="CAF0783343.1"/>
    </source>
</evidence>
<comment type="caution">
    <text evidence="1">The sequence shown here is derived from an EMBL/GenBank/DDBJ whole genome shotgun (WGS) entry which is preliminary data.</text>
</comment>
<dbReference type="Proteomes" id="UP000663832">
    <property type="component" value="Unassembled WGS sequence"/>
</dbReference>
<dbReference type="OrthoDB" id="9988747at2759"/>
<dbReference type="EMBL" id="CAJNOM010000011">
    <property type="protein sequence ID" value="CAF0783343.1"/>
    <property type="molecule type" value="Genomic_DNA"/>
</dbReference>
<protein>
    <submittedName>
        <fullName evidence="1">Uncharacterized protein</fullName>
    </submittedName>
</protein>